<dbReference type="OrthoDB" id="9816424at2"/>
<accession>L8JCE6</accession>
<organism evidence="1 2">
    <name type="scientific">Photobacterium marinum</name>
    <dbReference type="NCBI Taxonomy" id="1056511"/>
    <lineage>
        <taxon>Bacteria</taxon>
        <taxon>Pseudomonadati</taxon>
        <taxon>Pseudomonadota</taxon>
        <taxon>Gammaproteobacteria</taxon>
        <taxon>Vibrionales</taxon>
        <taxon>Vibrionaceae</taxon>
        <taxon>Photobacterium</taxon>
    </lineage>
</organism>
<name>L8JCE6_9GAMM</name>
<comment type="caution">
    <text evidence="1">The sequence shown here is derived from an EMBL/GenBank/DDBJ whole genome shotgun (WGS) entry which is preliminary data.</text>
</comment>
<protein>
    <submittedName>
        <fullName evidence="1">Alpha-L-Rha alpha-1,2-L-rhamnosyltransferase</fullName>
    </submittedName>
</protein>
<dbReference type="GO" id="GO:0016740">
    <property type="term" value="F:transferase activity"/>
    <property type="evidence" value="ECO:0007669"/>
    <property type="project" value="UniProtKB-KW"/>
</dbReference>
<dbReference type="InterPro" id="IPR007739">
    <property type="entry name" value="RgpF"/>
</dbReference>
<proteinExistence type="predicted"/>
<evidence type="ECO:0000313" key="2">
    <source>
        <dbReference type="Proteomes" id="UP000011134"/>
    </source>
</evidence>
<dbReference type="Proteomes" id="UP000011134">
    <property type="component" value="Unassembled WGS sequence"/>
</dbReference>
<keyword evidence="1" id="KW-0808">Transferase</keyword>
<dbReference type="EMBL" id="AMZO01000020">
    <property type="protein sequence ID" value="ELR65067.1"/>
    <property type="molecule type" value="Genomic_DNA"/>
</dbReference>
<dbReference type="Pfam" id="PF05045">
    <property type="entry name" value="RgpF"/>
    <property type="match status" value="1"/>
</dbReference>
<dbReference type="PATRIC" id="fig|1056511.3.peg.2715"/>
<evidence type="ECO:0000313" key="1">
    <source>
        <dbReference type="EMBL" id="ELR65067.1"/>
    </source>
</evidence>
<reference evidence="1 2" key="1">
    <citation type="submission" date="2012-12" db="EMBL/GenBank/DDBJ databases">
        <title>Genome Assembly of Photobacterium sp. AK15.</title>
        <authorList>
            <person name="Khatri I."/>
            <person name="Vaidya B."/>
            <person name="Srinivas T.N.R."/>
            <person name="Subramanian S."/>
            <person name="Pinnaka A."/>
        </authorList>
    </citation>
    <scope>NUCLEOTIDE SEQUENCE [LARGE SCALE GENOMIC DNA]</scope>
    <source>
        <strain evidence="1 2">AK15</strain>
    </source>
</reference>
<gene>
    <name evidence="1" type="ORF">C942_01638</name>
</gene>
<sequence length="624" mass="73243">MKRLAIYLFYDSKCIVDDYIPVKLKALKEHVDTIFVVSNSTLNSEEKNKLKAFSDFYFERKNVGFDVWAYKDALDQIGQKQLDEFDEVILLNYTFFGPIYPFSEMFNWSEKNDVDFWGVSDHKEMTPNPFTGAGTLERHIQSHFIAIRRKMFTSADFLNYWQEMPMISSYIDSILNHESRFTSYFSNKGYTFDVYCNSETYTSDYPLFIEINETIKRRCPIVKRRPFFHDPIWIDKNAIDLRYTLEYISSNTDYNVDLILSNLLRTAKPKDLATNLDLLKIFDSNGEVDLRADLKVAVIAHVYYPDMIMEMMAYIENIPCNYDLFITTATYEAKAKIENQLNSITSHFLNLDVRVVEENRGRDISSLFITCNDVVLNNDYDYICRLHSKKSPQNNINQSEHFKKQMFDNLVLNRAYTSKLINFLDCNPRVGFLAPSMVHIGYPTLGHAWFTNYEGSKKLADELDIHVPFDEISPFAAYGTMFWFRPKSLIRLFTNSWHWADFNAEPNHKDSSLSHIVERLMIYAVHESGFLAYNVMSSEMAEKNYCKLEYKSQRLLKNCFNGDVQEQIHNLQAFNSKGISFNSWLRVTVNLAKSLILNHAPWLSGYLKRPYRWLLKIYKKMRTV</sequence>
<dbReference type="AlphaFoldDB" id="L8JCE6"/>
<keyword evidence="2" id="KW-1185">Reference proteome</keyword>